<dbReference type="PANTHER" id="PTHR12818">
    <property type="entry name" value="TRNA (ADENINE(37)-N6)-METHYLTRANSFERASE"/>
    <property type="match status" value="1"/>
</dbReference>
<keyword evidence="5" id="KW-1185">Reference proteome</keyword>
<dbReference type="InterPro" id="IPR023370">
    <property type="entry name" value="TrmO-like_N"/>
</dbReference>
<feature type="domain" description="TsaA-like" evidence="3">
    <location>
        <begin position="25"/>
        <end position="160"/>
    </location>
</feature>
<keyword evidence="1" id="KW-0949">S-adenosyl-L-methionine</keyword>
<evidence type="ECO:0000313" key="5">
    <source>
        <dbReference type="Proteomes" id="UP000773614"/>
    </source>
</evidence>
<dbReference type="InterPro" id="IPR040372">
    <property type="entry name" value="YaeB-like"/>
</dbReference>
<dbReference type="InterPro" id="IPR036414">
    <property type="entry name" value="YaeB_N_sf"/>
</dbReference>
<dbReference type="NCBIfam" id="TIGR00104">
    <property type="entry name" value="tRNA_TsaA"/>
    <property type="match status" value="1"/>
</dbReference>
<organism evidence="4 5">
    <name type="scientific">Propylenella binzhouense</name>
    <dbReference type="NCBI Taxonomy" id="2555902"/>
    <lineage>
        <taxon>Bacteria</taxon>
        <taxon>Pseudomonadati</taxon>
        <taxon>Pseudomonadota</taxon>
        <taxon>Alphaproteobacteria</taxon>
        <taxon>Hyphomicrobiales</taxon>
        <taxon>Propylenellaceae</taxon>
        <taxon>Propylenella</taxon>
    </lineage>
</organism>
<dbReference type="PANTHER" id="PTHR12818:SF0">
    <property type="entry name" value="TRNA (ADENINE(37)-N6)-METHYLTRANSFERASE"/>
    <property type="match status" value="1"/>
</dbReference>
<comment type="caution">
    <text evidence="4">The sequence shown here is derived from an EMBL/GenBank/DDBJ whole genome shotgun (WGS) entry which is preliminary data.</text>
</comment>
<evidence type="ECO:0000259" key="3">
    <source>
        <dbReference type="PROSITE" id="PS51668"/>
    </source>
</evidence>
<dbReference type="EMBL" id="SPKJ01000009">
    <property type="protein sequence ID" value="MYZ47096.1"/>
    <property type="molecule type" value="Genomic_DNA"/>
</dbReference>
<dbReference type="AlphaFoldDB" id="A0A964T264"/>
<reference evidence="4" key="1">
    <citation type="submission" date="2019-03" db="EMBL/GenBank/DDBJ databases">
        <title>Afifella sp. nov., isolated from activated sludge.</title>
        <authorList>
            <person name="Li Q."/>
            <person name="Liu Y."/>
        </authorList>
    </citation>
    <scope>NUCLEOTIDE SEQUENCE</scope>
    <source>
        <strain evidence="4">L72</strain>
    </source>
</reference>
<comment type="similarity">
    <text evidence="2">Belongs to the tRNA methyltransferase O family.</text>
</comment>
<sequence length="161" mass="17746">MDDQVREGEIALPFDPAECADDAALVFIGRARTPWRARGECPHNPREARERGGDAVLEIDAPWRPGLRDIKAGDRIIVLYWMDKARRDLVVQVPRHRGLPVGTFSLRSPVRPNPIALSVTTVLSSDPDAGILRVGMLDCLDGTPLLDIKPWLESIDVPPAA</sequence>
<dbReference type="OrthoDB" id="9804309at2"/>
<name>A0A964T264_9HYPH</name>
<evidence type="ECO:0000313" key="4">
    <source>
        <dbReference type="EMBL" id="MYZ47096.1"/>
    </source>
</evidence>
<evidence type="ECO:0000256" key="2">
    <source>
        <dbReference type="ARBA" id="ARBA00033753"/>
    </source>
</evidence>
<protein>
    <submittedName>
        <fullName evidence="4">tRNA (N6-threonylcarbamoyladenosine(37)-N6)-methyltransferase TrmO</fullName>
    </submittedName>
</protein>
<dbReference type="RefSeq" id="WP_161139439.1">
    <property type="nucleotide sequence ID" value="NZ_SPKJ01000009.1"/>
</dbReference>
<dbReference type="Proteomes" id="UP000773614">
    <property type="component" value="Unassembled WGS sequence"/>
</dbReference>
<proteinExistence type="inferred from homology"/>
<dbReference type="Gene3D" id="2.40.30.70">
    <property type="entry name" value="YaeB-like"/>
    <property type="match status" value="1"/>
</dbReference>
<dbReference type="Pfam" id="PF01980">
    <property type="entry name" value="TrmO_N"/>
    <property type="match status" value="1"/>
</dbReference>
<dbReference type="CDD" id="cd09281">
    <property type="entry name" value="UPF0066"/>
    <property type="match status" value="1"/>
</dbReference>
<gene>
    <name evidence="4" type="primary">tsaA</name>
    <name evidence="4" type="ORF">E4O86_05145</name>
</gene>
<evidence type="ECO:0000256" key="1">
    <source>
        <dbReference type="ARBA" id="ARBA00022691"/>
    </source>
</evidence>
<dbReference type="SUPFAM" id="SSF118196">
    <property type="entry name" value="YaeB-like"/>
    <property type="match status" value="1"/>
</dbReference>
<dbReference type="PROSITE" id="PS51668">
    <property type="entry name" value="TSAA_2"/>
    <property type="match status" value="1"/>
</dbReference>
<accession>A0A964T264</accession>
<dbReference type="InterPro" id="IPR036413">
    <property type="entry name" value="YaeB-like_sf"/>
</dbReference>